<dbReference type="AlphaFoldDB" id="A0A7R9CEG7"/>
<dbReference type="InterPro" id="IPR018376">
    <property type="entry name" value="Enoyl-CoA_hyd/isom_CS"/>
</dbReference>
<reference evidence="3" key="1">
    <citation type="submission" date="2020-11" db="EMBL/GenBank/DDBJ databases">
        <authorList>
            <person name="Tran Van P."/>
        </authorList>
    </citation>
    <scope>NUCLEOTIDE SEQUENCE</scope>
</reference>
<dbReference type="PANTHER" id="PTHR43802">
    <property type="entry name" value="ENOYL-COA HYDRATASE"/>
    <property type="match status" value="1"/>
</dbReference>
<dbReference type="Pfam" id="PF00378">
    <property type="entry name" value="ECH_1"/>
    <property type="match status" value="1"/>
</dbReference>
<evidence type="ECO:0000313" key="3">
    <source>
        <dbReference type="EMBL" id="CAD7394544.1"/>
    </source>
</evidence>
<gene>
    <name evidence="3" type="ORF">TCEB3V08_LOCUS2467</name>
</gene>
<sequence length="324" mass="35553">MLTEDLQKELVGQGYPVTHVRQFTTKNTGDRHYSDGHTSPDIPDNIIVEKLGPITTIGINRPNKRNCVNKQTAEQLSKAIRDFEDDKSVYAGVLHGKGGNFCAGFDLEELAERDEKFNLEFNVKEGEGLMGPTKRFIKKPLVAAISGYAVAGGLELALLCDLRVVEETAIMGVFNRHFGVPLMDGGTVRLQSMVGLSRALDLILTGRAIKAKEAYEWGLANRVVACGTALGQAINLANSFVKFPQVCLQADRTSTYHTAFSSCNIADALSFEWKNAKYVIQMVILNMGRKELKLIRVREDQFGGKVRSLSCELELPLSIGLGAS</sequence>
<proteinExistence type="inferred from homology"/>
<dbReference type="GO" id="GO:0003824">
    <property type="term" value="F:catalytic activity"/>
    <property type="evidence" value="ECO:0007669"/>
    <property type="project" value="InterPro"/>
</dbReference>
<accession>A0A7R9CEG7</accession>
<dbReference type="SUPFAM" id="SSF52096">
    <property type="entry name" value="ClpP/crotonase"/>
    <property type="match status" value="1"/>
</dbReference>
<name>A0A7R9CEG7_TIMCR</name>
<comment type="similarity">
    <text evidence="1 2">Belongs to the enoyl-CoA hydratase/isomerase family.</text>
</comment>
<dbReference type="PROSITE" id="PS00166">
    <property type="entry name" value="ENOYL_COA_HYDRATASE"/>
    <property type="match status" value="1"/>
</dbReference>
<dbReference type="InterPro" id="IPR001753">
    <property type="entry name" value="Enoyl-CoA_hydra/iso"/>
</dbReference>
<dbReference type="Gene3D" id="3.90.226.10">
    <property type="entry name" value="2-enoyl-CoA Hydratase, Chain A, domain 1"/>
    <property type="match status" value="1"/>
</dbReference>
<dbReference type="Gene3D" id="1.10.287.2460">
    <property type="match status" value="1"/>
</dbReference>
<evidence type="ECO:0008006" key="4">
    <source>
        <dbReference type="Google" id="ProtNLM"/>
    </source>
</evidence>
<dbReference type="CDD" id="cd06558">
    <property type="entry name" value="crotonase-like"/>
    <property type="match status" value="1"/>
</dbReference>
<dbReference type="EMBL" id="OC317000">
    <property type="protein sequence ID" value="CAD7394544.1"/>
    <property type="molecule type" value="Genomic_DNA"/>
</dbReference>
<evidence type="ECO:0000256" key="2">
    <source>
        <dbReference type="RuleBase" id="RU003707"/>
    </source>
</evidence>
<dbReference type="InterPro" id="IPR029045">
    <property type="entry name" value="ClpP/crotonase-like_dom_sf"/>
</dbReference>
<evidence type="ECO:0000256" key="1">
    <source>
        <dbReference type="ARBA" id="ARBA00005254"/>
    </source>
</evidence>
<protein>
    <recommendedName>
        <fullName evidence="4">Enoyl-CoA hydratase</fullName>
    </recommendedName>
</protein>
<dbReference type="NCBIfam" id="NF006108">
    <property type="entry name" value="PRK08259.1"/>
    <property type="match status" value="1"/>
</dbReference>
<dbReference type="PANTHER" id="PTHR43802:SF1">
    <property type="entry name" value="IP11341P-RELATED"/>
    <property type="match status" value="1"/>
</dbReference>
<organism evidence="3">
    <name type="scientific">Timema cristinae</name>
    <name type="common">Walking stick</name>
    <dbReference type="NCBI Taxonomy" id="61476"/>
    <lineage>
        <taxon>Eukaryota</taxon>
        <taxon>Metazoa</taxon>
        <taxon>Ecdysozoa</taxon>
        <taxon>Arthropoda</taxon>
        <taxon>Hexapoda</taxon>
        <taxon>Insecta</taxon>
        <taxon>Pterygota</taxon>
        <taxon>Neoptera</taxon>
        <taxon>Polyneoptera</taxon>
        <taxon>Phasmatodea</taxon>
        <taxon>Timematodea</taxon>
        <taxon>Timematoidea</taxon>
        <taxon>Timematidae</taxon>
        <taxon>Timema</taxon>
    </lineage>
</organism>